<comment type="caution">
    <text evidence="1">The sequence shown here is derived from an EMBL/GenBank/DDBJ whole genome shotgun (WGS) entry which is preliminary data.</text>
</comment>
<dbReference type="EMBL" id="NUFG01000019">
    <property type="protein sequence ID" value="PEK20973.1"/>
    <property type="molecule type" value="Genomic_DNA"/>
</dbReference>
<name>A0AB73RFN5_9BACI</name>
<dbReference type="AlphaFoldDB" id="A0AB73RFN5"/>
<dbReference type="InterPro" id="IPR012334">
    <property type="entry name" value="Pectin_lyas_fold"/>
</dbReference>
<reference evidence="1 2" key="1">
    <citation type="submission" date="2017-09" db="EMBL/GenBank/DDBJ databases">
        <title>Large-scale bioinformatics analysis of Bacillus genomes uncovers conserved roles of natural products in bacterial physiology.</title>
        <authorList>
            <consortium name="Agbiome Team Llc"/>
            <person name="Bleich R.M."/>
            <person name="Kirk G.J."/>
            <person name="Santa Maria K.C."/>
            <person name="Allen S.E."/>
            <person name="Farag S."/>
            <person name="Shank E.A."/>
            <person name="Bowers A."/>
        </authorList>
    </citation>
    <scope>NUCLEOTIDE SEQUENCE [LARGE SCALE GENOMIC DNA]</scope>
    <source>
        <strain evidence="1 2">AFS000414</strain>
    </source>
</reference>
<sequence>MERKHHINSSINADERMQLNEEIDLIYGGITKNAINHRDLVDDFNEFLERYGMDKVALEKMILDGDTNALHVVEKMISDFLVANPSSFDEVIAARLGENTLREFNQKIKTKLDATDTFQKVKLTDDVGLALSVTDVTELTGKSGFFRYIAGAKGMPPSSTEGVGFFVANNKTGVSVLAMDKTTKRLFLRLDTEWRALAFEGAYDDIKQEVNNVKGAHTSLEVAIRSMIPYNSVKYYGNDNAAFQKALDESEGKTLDIPAGKYTIGDLNIPSNLSIRADPNAIFILKAGSTTFFNNKDTVNIGGYDKTRGITFKGGKFDIQKMKDAKIFVLSHCQDVKIDTKVINGGESQSYVVLNAVKDAEINIEAADCTATTSTGATVGLYVFNDKNTITNQNAKPYDLTPCDNINVNLKLKNVKKGFAEITPIDKIIHKNINYEVQAENVMEELGLFNNVSYFKTGKVIGNDIGHGLIFQILNDTCEDFTIEGVNIRNGKSKETSRGIWFKSKEGDNAPQYKNIRMNNPVVRTVSKGIVTDYGYSAKITNPDVQDCWEDGVWNYFTLDWGLSGGTVKNNNKNGWDSRADIHIGELNIAGGTKKVFRAMLSNVQARTIRVENLQDSIVNNVIVKAGGFSKVGSDHNNKIDYLEVGW</sequence>
<dbReference type="SUPFAM" id="SSF51126">
    <property type="entry name" value="Pectin lyase-like"/>
    <property type="match status" value="1"/>
</dbReference>
<proteinExistence type="predicted"/>
<dbReference type="Proteomes" id="UP000220435">
    <property type="component" value="Unassembled WGS sequence"/>
</dbReference>
<dbReference type="Gene3D" id="2.160.20.10">
    <property type="entry name" value="Single-stranded right-handed beta-helix, Pectin lyase-like"/>
    <property type="match status" value="1"/>
</dbReference>
<evidence type="ECO:0000313" key="1">
    <source>
        <dbReference type="EMBL" id="PEK20973.1"/>
    </source>
</evidence>
<dbReference type="InterPro" id="IPR011050">
    <property type="entry name" value="Pectin_lyase_fold/virulence"/>
</dbReference>
<dbReference type="RefSeq" id="WP_098058453.1">
    <property type="nucleotide sequence ID" value="NZ_NUFG01000019.1"/>
</dbReference>
<gene>
    <name evidence="1" type="ORF">CN694_22825</name>
</gene>
<accession>A0AB73RFN5</accession>
<evidence type="ECO:0008006" key="3">
    <source>
        <dbReference type="Google" id="ProtNLM"/>
    </source>
</evidence>
<evidence type="ECO:0000313" key="2">
    <source>
        <dbReference type="Proteomes" id="UP000220435"/>
    </source>
</evidence>
<organism evidence="1 2">
    <name type="scientific">Bacillus wiedmannii</name>
    <dbReference type="NCBI Taxonomy" id="1890302"/>
    <lineage>
        <taxon>Bacteria</taxon>
        <taxon>Bacillati</taxon>
        <taxon>Bacillota</taxon>
        <taxon>Bacilli</taxon>
        <taxon>Bacillales</taxon>
        <taxon>Bacillaceae</taxon>
        <taxon>Bacillus</taxon>
        <taxon>Bacillus cereus group</taxon>
    </lineage>
</organism>
<protein>
    <recommendedName>
        <fullName evidence="3">Pre-neck appendage protein</fullName>
    </recommendedName>
</protein>